<dbReference type="EMBL" id="JAQIZT010000013">
    <property type="protein sequence ID" value="KAJ6975073.1"/>
    <property type="molecule type" value="Genomic_DNA"/>
</dbReference>
<evidence type="ECO:0000313" key="1">
    <source>
        <dbReference type="EMBL" id="KAJ6975073.1"/>
    </source>
</evidence>
<gene>
    <name evidence="1" type="ORF">NC653_031038</name>
</gene>
<reference evidence="1" key="1">
    <citation type="journal article" date="2023" name="Mol. Ecol. Resour.">
        <title>Chromosome-level genome assembly of a triploid poplar Populus alba 'Berolinensis'.</title>
        <authorList>
            <person name="Chen S."/>
            <person name="Yu Y."/>
            <person name="Wang X."/>
            <person name="Wang S."/>
            <person name="Zhang T."/>
            <person name="Zhou Y."/>
            <person name="He R."/>
            <person name="Meng N."/>
            <person name="Wang Y."/>
            <person name="Liu W."/>
            <person name="Liu Z."/>
            <person name="Liu J."/>
            <person name="Guo Q."/>
            <person name="Huang H."/>
            <person name="Sederoff R.R."/>
            <person name="Wang G."/>
            <person name="Qu G."/>
            <person name="Chen S."/>
        </authorList>
    </citation>
    <scope>NUCLEOTIDE SEQUENCE</scope>
    <source>
        <strain evidence="1">SC-2020</strain>
    </source>
</reference>
<protein>
    <submittedName>
        <fullName evidence="1">Uncharacterized protein</fullName>
    </submittedName>
</protein>
<proteinExistence type="predicted"/>
<keyword evidence="2" id="KW-1185">Reference proteome</keyword>
<sequence>MAPSIPPSATGDHGGDILGAQVATSIIKERCWLRSISAKGTKERVASGADMLSDLRKTTDP</sequence>
<evidence type="ECO:0000313" key="2">
    <source>
        <dbReference type="Proteomes" id="UP001164929"/>
    </source>
</evidence>
<accession>A0AAD6LXE2</accession>
<organism evidence="1 2">
    <name type="scientific">Populus alba x Populus x berolinensis</name>
    <dbReference type="NCBI Taxonomy" id="444605"/>
    <lineage>
        <taxon>Eukaryota</taxon>
        <taxon>Viridiplantae</taxon>
        <taxon>Streptophyta</taxon>
        <taxon>Embryophyta</taxon>
        <taxon>Tracheophyta</taxon>
        <taxon>Spermatophyta</taxon>
        <taxon>Magnoliopsida</taxon>
        <taxon>eudicotyledons</taxon>
        <taxon>Gunneridae</taxon>
        <taxon>Pentapetalae</taxon>
        <taxon>rosids</taxon>
        <taxon>fabids</taxon>
        <taxon>Malpighiales</taxon>
        <taxon>Salicaceae</taxon>
        <taxon>Saliceae</taxon>
        <taxon>Populus</taxon>
    </lineage>
</organism>
<dbReference type="AlphaFoldDB" id="A0AAD6LXE2"/>
<dbReference type="Proteomes" id="UP001164929">
    <property type="component" value="Chromosome 13"/>
</dbReference>
<name>A0AAD6LXE2_9ROSI</name>
<comment type="caution">
    <text evidence="1">The sequence shown here is derived from an EMBL/GenBank/DDBJ whole genome shotgun (WGS) entry which is preliminary data.</text>
</comment>